<accession>C5C030</accession>
<dbReference type="Proteomes" id="UP000007962">
    <property type="component" value="Chromosome"/>
</dbReference>
<dbReference type="Gene3D" id="3.40.50.2000">
    <property type="entry name" value="Glycogen Phosphorylase B"/>
    <property type="match status" value="2"/>
</dbReference>
<dbReference type="STRING" id="471853.Bcav_0955"/>
<keyword evidence="3 5" id="KW-0808">Transferase</keyword>
<evidence type="ECO:0000259" key="4">
    <source>
        <dbReference type="Pfam" id="PF13439"/>
    </source>
</evidence>
<dbReference type="EMBL" id="CP001618">
    <property type="protein sequence ID" value="ACQ79216.1"/>
    <property type="molecule type" value="Genomic_DNA"/>
</dbReference>
<dbReference type="RefSeq" id="WP_012725996.1">
    <property type="nucleotide sequence ID" value="NC_012669.1"/>
</dbReference>
<evidence type="ECO:0000256" key="1">
    <source>
        <dbReference type="ARBA" id="ARBA00021292"/>
    </source>
</evidence>
<keyword evidence="2" id="KW-0328">Glycosyltransferase</keyword>
<evidence type="ECO:0000313" key="6">
    <source>
        <dbReference type="Proteomes" id="UP000007962"/>
    </source>
</evidence>
<evidence type="ECO:0000313" key="5">
    <source>
        <dbReference type="EMBL" id="ACQ79216.1"/>
    </source>
</evidence>
<dbReference type="CAZy" id="GT4">
    <property type="family name" value="Glycosyltransferase Family 4"/>
</dbReference>
<dbReference type="OrthoDB" id="3743653at2"/>
<dbReference type="eggNOG" id="COG0438">
    <property type="taxonomic scope" value="Bacteria"/>
</dbReference>
<protein>
    <recommendedName>
        <fullName evidence="1">D-inositol 3-phosphate glycosyltransferase</fullName>
    </recommendedName>
</protein>
<dbReference type="CDD" id="cd03801">
    <property type="entry name" value="GT4_PimA-like"/>
    <property type="match status" value="1"/>
</dbReference>
<reference evidence="5 6" key="1">
    <citation type="journal article" date="2009" name="Stand. Genomic Sci.">
        <title>Complete genome sequence of Beutenbergia cavernae type strain (HKI 0122).</title>
        <authorList>
            <person name="Land M."/>
            <person name="Pukall R."/>
            <person name="Abt B."/>
            <person name="Goker M."/>
            <person name="Rohde M."/>
            <person name="Glavina Del Rio T."/>
            <person name="Tice H."/>
            <person name="Copeland A."/>
            <person name="Cheng J.F."/>
            <person name="Lucas S."/>
            <person name="Chen F."/>
            <person name="Nolan M."/>
            <person name="Bruce D."/>
            <person name="Goodwin L."/>
            <person name="Pitluck S."/>
            <person name="Ivanova N."/>
            <person name="Mavromatis K."/>
            <person name="Ovchinnikova G."/>
            <person name="Pati A."/>
            <person name="Chen A."/>
            <person name="Palaniappan K."/>
            <person name="Hauser L."/>
            <person name="Chang Y.J."/>
            <person name="Jefferies C.C."/>
            <person name="Saunders E."/>
            <person name="Brettin T."/>
            <person name="Detter J.C."/>
            <person name="Han C."/>
            <person name="Chain P."/>
            <person name="Bristow J."/>
            <person name="Eisen J.A."/>
            <person name="Markowitz V."/>
            <person name="Hugenholtz P."/>
            <person name="Kyrpides N.C."/>
            <person name="Klenk H.P."/>
            <person name="Lapidus A."/>
        </authorList>
    </citation>
    <scope>NUCLEOTIDE SEQUENCE [LARGE SCALE GENOMIC DNA]</scope>
    <source>
        <strain evidence="6">ATCC BAA-8 / DSM 12333 / NBRC 16432</strain>
    </source>
</reference>
<dbReference type="SUPFAM" id="SSF53756">
    <property type="entry name" value="UDP-Glycosyltransferase/glycogen phosphorylase"/>
    <property type="match status" value="1"/>
</dbReference>
<dbReference type="KEGG" id="bcv:Bcav_0955"/>
<dbReference type="PANTHER" id="PTHR45947">
    <property type="entry name" value="SULFOQUINOVOSYL TRANSFERASE SQD2"/>
    <property type="match status" value="1"/>
</dbReference>
<proteinExistence type="predicted"/>
<evidence type="ECO:0000256" key="2">
    <source>
        <dbReference type="ARBA" id="ARBA00022676"/>
    </source>
</evidence>
<dbReference type="GO" id="GO:0016758">
    <property type="term" value="F:hexosyltransferase activity"/>
    <property type="evidence" value="ECO:0007669"/>
    <property type="project" value="TreeGrafter"/>
</dbReference>
<dbReference type="Pfam" id="PF13692">
    <property type="entry name" value="Glyco_trans_1_4"/>
    <property type="match status" value="1"/>
</dbReference>
<dbReference type="PANTHER" id="PTHR45947:SF3">
    <property type="entry name" value="SULFOQUINOVOSYL TRANSFERASE SQD2"/>
    <property type="match status" value="1"/>
</dbReference>
<dbReference type="Pfam" id="PF13439">
    <property type="entry name" value="Glyco_transf_4"/>
    <property type="match status" value="1"/>
</dbReference>
<gene>
    <name evidence="5" type="ordered locus">Bcav_0955</name>
</gene>
<keyword evidence="6" id="KW-1185">Reference proteome</keyword>
<feature type="domain" description="Glycosyltransferase subfamily 4-like N-terminal" evidence="4">
    <location>
        <begin position="58"/>
        <end position="172"/>
    </location>
</feature>
<dbReference type="InterPro" id="IPR028098">
    <property type="entry name" value="Glyco_trans_4-like_N"/>
</dbReference>
<dbReference type="AlphaFoldDB" id="C5C030"/>
<dbReference type="InterPro" id="IPR050194">
    <property type="entry name" value="Glycosyltransferase_grp1"/>
</dbReference>
<evidence type="ECO:0000256" key="3">
    <source>
        <dbReference type="ARBA" id="ARBA00022679"/>
    </source>
</evidence>
<organism evidence="5 6">
    <name type="scientific">Beutenbergia cavernae (strain ATCC BAA-8 / DSM 12333 / CCUG 43141 / JCM 11478 / NBRC 16432 / NCIMB 13614 / HKI 0122)</name>
    <dbReference type="NCBI Taxonomy" id="471853"/>
    <lineage>
        <taxon>Bacteria</taxon>
        <taxon>Bacillati</taxon>
        <taxon>Actinomycetota</taxon>
        <taxon>Actinomycetes</taxon>
        <taxon>Micrococcales</taxon>
        <taxon>Beutenbergiaceae</taxon>
        <taxon>Beutenbergia</taxon>
    </lineage>
</organism>
<dbReference type="HOGENOM" id="CLU_009583_6_1_11"/>
<dbReference type="GO" id="GO:1901137">
    <property type="term" value="P:carbohydrate derivative biosynthetic process"/>
    <property type="evidence" value="ECO:0007669"/>
    <property type="project" value="UniProtKB-ARBA"/>
</dbReference>
<sequence>MTQSALVVHWGRTGGGPAFTLELVRAMRAGDPGVGAQYNADADVAGELSAAAPGSMAVRTYRDRLTFVTHSWRLLVNGIATRRHVRRHRVDRVVTAMESVYQSLVVPWVLPRGVTYVVVVHDAQEHPGDEHVLKRVGRRFELRRADVVVTLSQSVTDALVRDHGVDASRIRTLFHPAAAVSIAAGRPGPRATPVVGFVGRLLPYKGLDTFVDAARLVRQAEPSARFGIWGDGPEGAAPRGTDLVDWNVGWVAPERLLAVIDSLDVVVLPYAEASQSGIVGLAMARGVPCVVTPVGGLSEQVASGGCGIVAEDVGAEAVAAAVLDVLRDRGTYAALSHGGLAASRTTRSWSAFAAAIAAVSPEAA</sequence>
<name>C5C030_BEUC1</name>